<keyword evidence="3" id="KW-0804">Transcription</keyword>
<dbReference type="STRING" id="667015.Bacsa_1928"/>
<evidence type="ECO:0000313" key="5">
    <source>
        <dbReference type="EMBL" id="ADY36484.1"/>
    </source>
</evidence>
<dbReference type="eggNOG" id="COG2207">
    <property type="taxonomic scope" value="Bacteria"/>
</dbReference>
<dbReference type="SUPFAM" id="SSF46689">
    <property type="entry name" value="Homeodomain-like"/>
    <property type="match status" value="1"/>
</dbReference>
<dbReference type="OrthoDB" id="1007667at2"/>
<keyword evidence="6" id="KW-1185">Reference proteome</keyword>
<dbReference type="EMBL" id="CP002530">
    <property type="protein sequence ID" value="ADY36484.1"/>
    <property type="molecule type" value="Genomic_DNA"/>
</dbReference>
<protein>
    <submittedName>
        <fullName evidence="5">Helix-turn-helix domain-containing protein AraC type</fullName>
    </submittedName>
</protein>
<feature type="domain" description="HTH araC/xylS-type" evidence="4">
    <location>
        <begin position="168"/>
        <end position="266"/>
    </location>
</feature>
<evidence type="ECO:0000256" key="2">
    <source>
        <dbReference type="ARBA" id="ARBA00023125"/>
    </source>
</evidence>
<evidence type="ECO:0000259" key="4">
    <source>
        <dbReference type="PROSITE" id="PS01124"/>
    </source>
</evidence>
<dbReference type="Proteomes" id="UP000007486">
    <property type="component" value="Chromosome"/>
</dbReference>
<dbReference type="GO" id="GO:0043565">
    <property type="term" value="F:sequence-specific DNA binding"/>
    <property type="evidence" value="ECO:0007669"/>
    <property type="project" value="InterPro"/>
</dbReference>
<reference evidence="5 6" key="1">
    <citation type="journal article" date="2011" name="Stand. Genomic Sci.">
        <title>Complete genome sequence of Bacteroides salanitronis type strain (BL78).</title>
        <authorList>
            <person name="Gronow S."/>
            <person name="Held B."/>
            <person name="Lucas S."/>
            <person name="Lapidus A."/>
            <person name="Del Rio T.G."/>
            <person name="Nolan M."/>
            <person name="Tice H."/>
            <person name="Deshpande S."/>
            <person name="Cheng J.F."/>
            <person name="Pitluck S."/>
            <person name="Liolios K."/>
            <person name="Pagani I."/>
            <person name="Ivanova N."/>
            <person name="Mavromatis K."/>
            <person name="Pati A."/>
            <person name="Tapia R."/>
            <person name="Han C."/>
            <person name="Goodwin L."/>
            <person name="Chen A."/>
            <person name="Palaniappan K."/>
            <person name="Land M."/>
            <person name="Hauser L."/>
            <person name="Chang Y.J."/>
            <person name="Jeffries C.D."/>
            <person name="Brambilla E.M."/>
            <person name="Rohde M."/>
            <person name="Goker M."/>
            <person name="Detter J.C."/>
            <person name="Woyke T."/>
            <person name="Bristow J."/>
            <person name="Markowitz V."/>
            <person name="Hugenholtz P."/>
            <person name="Kyrpides N.C."/>
            <person name="Klenk H.P."/>
            <person name="Eisen J.A."/>
        </authorList>
    </citation>
    <scope>NUCLEOTIDE SEQUENCE [LARGE SCALE GENOMIC DNA]</scope>
    <source>
        <strain evidence="5 6">DSM 18170</strain>
    </source>
</reference>
<dbReference type="AlphaFoldDB" id="F0R2F5"/>
<dbReference type="InterPro" id="IPR018060">
    <property type="entry name" value="HTH_AraC"/>
</dbReference>
<gene>
    <name evidence="5" type="ordered locus">Bacsa_1928</name>
</gene>
<keyword evidence="1" id="KW-0805">Transcription regulation</keyword>
<dbReference type="Gene3D" id="1.10.10.60">
    <property type="entry name" value="Homeodomain-like"/>
    <property type="match status" value="1"/>
</dbReference>
<dbReference type="PROSITE" id="PS01124">
    <property type="entry name" value="HTH_ARAC_FAMILY_2"/>
    <property type="match status" value="1"/>
</dbReference>
<organism evidence="5 6">
    <name type="scientific">Phocaeicola salanitronis (strain DSM 18170 / JCM 13657 / CCUG 60908 / BL78)</name>
    <name type="common">Bacteroides salanitronis</name>
    <dbReference type="NCBI Taxonomy" id="667015"/>
    <lineage>
        <taxon>Bacteria</taxon>
        <taxon>Pseudomonadati</taxon>
        <taxon>Bacteroidota</taxon>
        <taxon>Bacteroidia</taxon>
        <taxon>Bacteroidales</taxon>
        <taxon>Bacteroidaceae</taxon>
        <taxon>Phocaeicola</taxon>
    </lineage>
</organism>
<accession>F0R2F5</accession>
<dbReference type="KEGG" id="bsa:Bacsa_1928"/>
<dbReference type="Pfam" id="PF12833">
    <property type="entry name" value="HTH_18"/>
    <property type="match status" value="1"/>
</dbReference>
<dbReference type="GO" id="GO:0003700">
    <property type="term" value="F:DNA-binding transcription factor activity"/>
    <property type="evidence" value="ECO:0007669"/>
    <property type="project" value="InterPro"/>
</dbReference>
<sequence length="266" mass="30455">MNEDVVIEHHLHSLGTEEASQHIAHVYCHEGECELHYNDRLIPFTAGDCMIVINNKLLDGIKPSADFQCTAIYVRTSFLKVCSPGNNYFVRGIMTLFANPVMKLLPDEQEICQADFLNVEHRLHRVSHYFYQDALAVALQGLFLDFHDFHARIHGFADVPVQAASLLARFFSMLEGGACRTHREVAYFASELCVVPKHLSDTCYKLSGFSALYWIKRFALQEIKHLLRDKSLTIAQIADIMDFSSKAHFNRYVRQNLGITPTEYRK</sequence>
<evidence type="ECO:0000313" key="6">
    <source>
        <dbReference type="Proteomes" id="UP000007486"/>
    </source>
</evidence>
<evidence type="ECO:0000256" key="1">
    <source>
        <dbReference type="ARBA" id="ARBA00023015"/>
    </source>
</evidence>
<name>F0R2F5_PHOSB</name>
<dbReference type="PANTHER" id="PTHR43280:SF32">
    <property type="entry name" value="TRANSCRIPTIONAL REGULATORY PROTEIN"/>
    <property type="match status" value="1"/>
</dbReference>
<dbReference type="InterPro" id="IPR009057">
    <property type="entry name" value="Homeodomain-like_sf"/>
</dbReference>
<dbReference type="SMART" id="SM00342">
    <property type="entry name" value="HTH_ARAC"/>
    <property type="match status" value="1"/>
</dbReference>
<proteinExistence type="predicted"/>
<dbReference type="PANTHER" id="PTHR43280">
    <property type="entry name" value="ARAC-FAMILY TRANSCRIPTIONAL REGULATOR"/>
    <property type="match status" value="1"/>
</dbReference>
<dbReference type="RefSeq" id="WP_013617915.1">
    <property type="nucleotide sequence ID" value="NC_015164.1"/>
</dbReference>
<dbReference type="HOGENOM" id="CLU_000445_88_2_10"/>
<keyword evidence="2" id="KW-0238">DNA-binding</keyword>
<evidence type="ECO:0000256" key="3">
    <source>
        <dbReference type="ARBA" id="ARBA00023163"/>
    </source>
</evidence>